<dbReference type="InterPro" id="IPR003439">
    <property type="entry name" value="ABC_transporter-like_ATP-bd"/>
</dbReference>
<feature type="transmembrane region" description="Helical" evidence="7">
    <location>
        <begin position="210"/>
        <end position="231"/>
    </location>
</feature>
<keyword evidence="3" id="KW-0547">Nucleotide-binding</keyword>
<evidence type="ECO:0000256" key="5">
    <source>
        <dbReference type="ARBA" id="ARBA00022989"/>
    </source>
</evidence>
<evidence type="ECO:0000256" key="2">
    <source>
        <dbReference type="ARBA" id="ARBA00022692"/>
    </source>
</evidence>
<dbReference type="Proteomes" id="UP000321514">
    <property type="component" value="Unassembled WGS sequence"/>
</dbReference>
<dbReference type="EMBL" id="FOIB01000010">
    <property type="protein sequence ID" value="SEU35049.1"/>
    <property type="molecule type" value="Genomic_DNA"/>
</dbReference>
<dbReference type="GO" id="GO:0016887">
    <property type="term" value="F:ATP hydrolysis activity"/>
    <property type="evidence" value="ECO:0007669"/>
    <property type="project" value="InterPro"/>
</dbReference>
<evidence type="ECO:0000256" key="6">
    <source>
        <dbReference type="ARBA" id="ARBA00023136"/>
    </source>
</evidence>
<evidence type="ECO:0000259" key="8">
    <source>
        <dbReference type="PROSITE" id="PS50893"/>
    </source>
</evidence>
<proteinExistence type="predicted"/>
<dbReference type="STRING" id="1334629.MFUL124B02_14270"/>
<keyword evidence="6 7" id="KW-0472">Membrane</keyword>
<dbReference type="RefSeq" id="WP_074957792.1">
    <property type="nucleotide sequence ID" value="NZ_BJXR01000037.1"/>
</dbReference>
<dbReference type="SMART" id="SM00382">
    <property type="entry name" value="AAA"/>
    <property type="match status" value="1"/>
</dbReference>
<feature type="transmembrane region" description="Helical" evidence="7">
    <location>
        <begin position="468"/>
        <end position="488"/>
    </location>
</feature>
<feature type="transmembrane region" description="Helical" evidence="7">
    <location>
        <begin position="341"/>
        <end position="361"/>
    </location>
</feature>
<reference evidence="9 12" key="2">
    <citation type="submission" date="2019-07" db="EMBL/GenBank/DDBJ databases">
        <title>Whole genome shotgun sequence of Myxococcus fulvus NBRC 100333.</title>
        <authorList>
            <person name="Hosoyama A."/>
            <person name="Uohara A."/>
            <person name="Ohji S."/>
            <person name="Ichikawa N."/>
        </authorList>
    </citation>
    <scope>NUCLEOTIDE SEQUENCE [LARGE SCALE GENOMIC DNA]</scope>
    <source>
        <strain evidence="9 12">NBRC 100333</strain>
    </source>
</reference>
<dbReference type="InterPro" id="IPR036640">
    <property type="entry name" value="ABC1_TM_sf"/>
</dbReference>
<dbReference type="InterPro" id="IPR017871">
    <property type="entry name" value="ABC_transporter-like_CS"/>
</dbReference>
<feature type="transmembrane region" description="Helical" evidence="7">
    <location>
        <begin position="314"/>
        <end position="335"/>
    </location>
</feature>
<dbReference type="GO" id="GO:0005886">
    <property type="term" value="C:plasma membrane"/>
    <property type="evidence" value="ECO:0007669"/>
    <property type="project" value="UniProtKB-SubCell"/>
</dbReference>
<dbReference type="InterPro" id="IPR027417">
    <property type="entry name" value="P-loop_NTPase"/>
</dbReference>
<feature type="domain" description="ABC transporter" evidence="8">
    <location>
        <begin position="529"/>
        <end position="727"/>
    </location>
</feature>
<dbReference type="PANTHER" id="PTHR24221">
    <property type="entry name" value="ATP-BINDING CASSETTE SUB-FAMILY B"/>
    <property type="match status" value="1"/>
</dbReference>
<gene>
    <name evidence="9" type="ORF">MFU01_52480</name>
    <name evidence="10" type="ORF">SAMN05443572_110187</name>
</gene>
<keyword evidence="2 7" id="KW-0812">Transmembrane</keyword>
<dbReference type="InterPro" id="IPR003593">
    <property type="entry name" value="AAA+_ATPase"/>
</dbReference>
<evidence type="ECO:0000256" key="1">
    <source>
        <dbReference type="ARBA" id="ARBA00004651"/>
    </source>
</evidence>
<dbReference type="PANTHER" id="PTHR24221:SF654">
    <property type="entry name" value="ATP-BINDING CASSETTE SUB-FAMILY B MEMBER 6"/>
    <property type="match status" value="1"/>
</dbReference>
<evidence type="ECO:0000313" key="9">
    <source>
        <dbReference type="EMBL" id="GEN10211.1"/>
    </source>
</evidence>
<dbReference type="SUPFAM" id="SSF90123">
    <property type="entry name" value="ABC transporter transmembrane region"/>
    <property type="match status" value="1"/>
</dbReference>
<evidence type="ECO:0000313" key="12">
    <source>
        <dbReference type="Proteomes" id="UP000321514"/>
    </source>
</evidence>
<keyword evidence="4 10" id="KW-0067">ATP-binding</keyword>
<organism evidence="9 12">
    <name type="scientific">Myxococcus fulvus</name>
    <dbReference type="NCBI Taxonomy" id="33"/>
    <lineage>
        <taxon>Bacteria</taxon>
        <taxon>Pseudomonadati</taxon>
        <taxon>Myxococcota</taxon>
        <taxon>Myxococcia</taxon>
        <taxon>Myxococcales</taxon>
        <taxon>Cystobacterineae</taxon>
        <taxon>Myxococcaceae</taxon>
        <taxon>Myxococcus</taxon>
    </lineage>
</organism>
<dbReference type="Proteomes" id="UP000183760">
    <property type="component" value="Unassembled WGS sequence"/>
</dbReference>
<dbReference type="SUPFAM" id="SSF52540">
    <property type="entry name" value="P-loop containing nucleoside triphosphate hydrolases"/>
    <property type="match status" value="1"/>
</dbReference>
<evidence type="ECO:0000256" key="3">
    <source>
        <dbReference type="ARBA" id="ARBA00022741"/>
    </source>
</evidence>
<keyword evidence="11" id="KW-1185">Reference proteome</keyword>
<reference evidence="10 11" key="1">
    <citation type="submission" date="2016-10" db="EMBL/GenBank/DDBJ databases">
        <authorList>
            <person name="Varghese N."/>
            <person name="Submissions S."/>
        </authorList>
    </citation>
    <scope>NUCLEOTIDE SEQUENCE [LARGE SCALE GENOMIC DNA]</scope>
    <source>
        <strain evidence="10 11">DSM 16525</strain>
    </source>
</reference>
<sequence>MTRASEERAARPAEPLAGLVWPMARGAEALEALARSAGLPLPRTRAKVVGQAPTDPNRLGEWLDAAAQSQGLELDLAYTRHGEVEKALLRASPALLDVVTSEGVQVAALLRVSASGRTARVIAPDETERDVPLAWLTSGVQALVEGTQASTVDRVLSRAAMPEPQRLLARRALLGAQLANTHLVASRTLRLPPGARLVHHLKALSTAPRLALVLVLAILIQVCVLSAWWLIGRGAFEGQLDHGWLWAWALMGLTAVPLQAALAWTQGSLALDLSALLRRRLLAGALAMPVDEAKRGGIGEYVGRTFESAGMEQMALAGSFTSLLAVVDLTLAGSVTLSGPAGMLGLVALGGYCVLLGVLVARQSLLFRGWTEARVVMTHALIERMLGHRTRLAQEQPSRWHEEEDQELARYSDASERWDAGTARVTTLARRGLLPVAIIAILPGVLAGANTASIAVGVGAALLGARAVMSLAVGALALMGSRVLFSAVRPMLDAARLSGAAGDQDGKDAAPQVTPLAATEAPSRSQALLEVRDVYFKHPASPRAVLEGASVVIHPGERVLLEGASGSGKSTLASILTGLRRQGSGVVLLRGLDMSTWTQDGWGAQIAGAPQFHENHIISGTLAMNLLLGRAWPHTQDDVKLARELCEELGLGDLLQRMPAGILQMVGERGWQLSHGEQSRIFVARALLQRVQVVVLDEAFGALDPVTMRKVMACVEQRAPTLIVIAHP</sequence>
<accession>A0A511T7R2</accession>
<dbReference type="OrthoDB" id="5510295at2"/>
<dbReference type="PROSITE" id="PS50893">
    <property type="entry name" value="ABC_TRANSPORTER_2"/>
    <property type="match status" value="1"/>
</dbReference>
<evidence type="ECO:0000313" key="11">
    <source>
        <dbReference type="Proteomes" id="UP000183760"/>
    </source>
</evidence>
<evidence type="ECO:0000313" key="10">
    <source>
        <dbReference type="EMBL" id="SEU35049.1"/>
    </source>
</evidence>
<dbReference type="Gene3D" id="3.40.50.300">
    <property type="entry name" value="P-loop containing nucleotide triphosphate hydrolases"/>
    <property type="match status" value="1"/>
</dbReference>
<dbReference type="GO" id="GO:0005524">
    <property type="term" value="F:ATP binding"/>
    <property type="evidence" value="ECO:0007669"/>
    <property type="project" value="UniProtKB-KW"/>
</dbReference>
<dbReference type="PROSITE" id="PS00211">
    <property type="entry name" value="ABC_TRANSPORTER_1"/>
    <property type="match status" value="1"/>
</dbReference>
<dbReference type="InterPro" id="IPR039421">
    <property type="entry name" value="Type_1_exporter"/>
</dbReference>
<protein>
    <submittedName>
        <fullName evidence="10">ATP-binding cassette, subfamily B</fullName>
    </submittedName>
</protein>
<feature type="transmembrane region" description="Helical" evidence="7">
    <location>
        <begin position="433"/>
        <end position="462"/>
    </location>
</feature>
<keyword evidence="5 7" id="KW-1133">Transmembrane helix</keyword>
<dbReference type="Pfam" id="PF00005">
    <property type="entry name" value="ABC_tran"/>
    <property type="match status" value="1"/>
</dbReference>
<dbReference type="GO" id="GO:0034040">
    <property type="term" value="F:ATPase-coupled lipid transmembrane transporter activity"/>
    <property type="evidence" value="ECO:0007669"/>
    <property type="project" value="TreeGrafter"/>
</dbReference>
<name>A0A511T7R2_MYXFU</name>
<evidence type="ECO:0000256" key="7">
    <source>
        <dbReference type="SAM" id="Phobius"/>
    </source>
</evidence>
<evidence type="ECO:0000256" key="4">
    <source>
        <dbReference type="ARBA" id="ARBA00022840"/>
    </source>
</evidence>
<feature type="transmembrane region" description="Helical" evidence="7">
    <location>
        <begin position="243"/>
        <end position="264"/>
    </location>
</feature>
<dbReference type="EMBL" id="BJXR01000037">
    <property type="protein sequence ID" value="GEN10211.1"/>
    <property type="molecule type" value="Genomic_DNA"/>
</dbReference>
<dbReference type="Gene3D" id="1.20.1560.10">
    <property type="entry name" value="ABC transporter type 1, transmembrane domain"/>
    <property type="match status" value="1"/>
</dbReference>
<dbReference type="AlphaFoldDB" id="A0A511T7R2"/>
<comment type="subcellular location">
    <subcellularLocation>
        <location evidence="1">Cell membrane</location>
        <topology evidence="1">Multi-pass membrane protein</topology>
    </subcellularLocation>
</comment>
<comment type="caution">
    <text evidence="9">The sequence shown here is derived from an EMBL/GenBank/DDBJ whole genome shotgun (WGS) entry which is preliminary data.</text>
</comment>